<keyword evidence="2" id="KW-1133">Transmembrane helix</keyword>
<dbReference type="PANTHER" id="PTHR33393">
    <property type="entry name" value="POLYGLUTAMINE SYNTHESIS ACCESSORY PROTEIN RV0574C-RELATED"/>
    <property type="match status" value="1"/>
</dbReference>
<dbReference type="SMART" id="SM00854">
    <property type="entry name" value="PGA_cap"/>
    <property type="match status" value="1"/>
</dbReference>
<dbReference type="SUPFAM" id="SSF56300">
    <property type="entry name" value="Metallo-dependent phosphatases"/>
    <property type="match status" value="1"/>
</dbReference>
<keyword evidence="2" id="KW-0472">Membrane</keyword>
<accession>A0ABT4MZ62</accession>
<dbReference type="InterPro" id="IPR052169">
    <property type="entry name" value="CW_Biosynth-Accessory"/>
</dbReference>
<evidence type="ECO:0000313" key="5">
    <source>
        <dbReference type="Proteomes" id="UP001067235"/>
    </source>
</evidence>
<evidence type="ECO:0000259" key="3">
    <source>
        <dbReference type="SMART" id="SM00854"/>
    </source>
</evidence>
<feature type="domain" description="Capsule synthesis protein CapA" evidence="3">
    <location>
        <begin position="77"/>
        <end position="310"/>
    </location>
</feature>
<evidence type="ECO:0000256" key="2">
    <source>
        <dbReference type="SAM" id="Phobius"/>
    </source>
</evidence>
<organism evidence="4 5">
    <name type="scientific">Gordonia rubripertincta</name>
    <name type="common">Rhodococcus corallinus</name>
    <dbReference type="NCBI Taxonomy" id="36822"/>
    <lineage>
        <taxon>Bacteria</taxon>
        <taxon>Bacillati</taxon>
        <taxon>Actinomycetota</taxon>
        <taxon>Actinomycetes</taxon>
        <taxon>Mycobacteriales</taxon>
        <taxon>Gordoniaceae</taxon>
        <taxon>Gordonia</taxon>
    </lineage>
</organism>
<dbReference type="CDD" id="cd07381">
    <property type="entry name" value="MPP_CapA"/>
    <property type="match status" value="1"/>
</dbReference>
<dbReference type="Gene3D" id="3.60.21.10">
    <property type="match status" value="1"/>
</dbReference>
<dbReference type="Pfam" id="PF09587">
    <property type="entry name" value="PGA_cap"/>
    <property type="match status" value="1"/>
</dbReference>
<dbReference type="PANTHER" id="PTHR33393:SF11">
    <property type="entry name" value="POLYGLUTAMINE SYNTHESIS ACCESSORY PROTEIN RV0574C-RELATED"/>
    <property type="match status" value="1"/>
</dbReference>
<sequence>MNLQIEWASTSFLVHNVEVLKASKKPDSARRLLVTVIAIAGVAVTASCGGAAAENPAASTSREVPSTPAVPVPQEIVLTFVGDNILGTDTNFGAATSLPTLWAESGSDPNYFFQNTKSLFASDDLTVANLEVAFTTSSDKIDKGPGEVYHFKGDPALVGALTAGDIEAVTVSNNHTGDFGQQGFDDTIATLEGADIDYFGEGFKYLTELKGLTVGFVGYQAWTDSDELRAEIASDFADLRAQGADAIVPYFHWGIESTPEPYDVQTALAHFAIDSGAVMVIGSHPHVIQSMEVYNGKLIAYSLANFAFGGNSNPTDKRTFILQTRLHTLGDQVNSVDFRAIPTRISRTESFNDYVPTPYLSPEKEEVLGYLNSLSPTFGGRIATEFGPVAGG</sequence>
<dbReference type="RefSeq" id="WP_301573075.1">
    <property type="nucleotide sequence ID" value="NZ_JAPWIE010000006.1"/>
</dbReference>
<dbReference type="EMBL" id="JAPWIE010000006">
    <property type="protein sequence ID" value="MCZ4552302.1"/>
    <property type="molecule type" value="Genomic_DNA"/>
</dbReference>
<gene>
    <name evidence="4" type="ORF">O4213_20075</name>
</gene>
<proteinExistence type="inferred from homology"/>
<keyword evidence="2" id="KW-0812">Transmembrane</keyword>
<keyword evidence="5" id="KW-1185">Reference proteome</keyword>
<reference evidence="4" key="1">
    <citation type="submission" date="2022-12" db="EMBL/GenBank/DDBJ databases">
        <authorList>
            <person name="Krivoruchko A.V."/>
            <person name="Elkin A."/>
        </authorList>
    </citation>
    <scope>NUCLEOTIDE SEQUENCE</scope>
    <source>
        <strain evidence="4">IEGM 1388</strain>
    </source>
</reference>
<comment type="similarity">
    <text evidence="1">Belongs to the CapA family.</text>
</comment>
<dbReference type="Proteomes" id="UP001067235">
    <property type="component" value="Unassembled WGS sequence"/>
</dbReference>
<dbReference type="InterPro" id="IPR029052">
    <property type="entry name" value="Metallo-depent_PP-like"/>
</dbReference>
<evidence type="ECO:0000313" key="4">
    <source>
        <dbReference type="EMBL" id="MCZ4552302.1"/>
    </source>
</evidence>
<evidence type="ECO:0000256" key="1">
    <source>
        <dbReference type="ARBA" id="ARBA00005662"/>
    </source>
</evidence>
<name>A0ABT4MZ62_GORRU</name>
<protein>
    <submittedName>
        <fullName evidence="4">CapA family protein</fullName>
    </submittedName>
</protein>
<dbReference type="InterPro" id="IPR019079">
    <property type="entry name" value="Capsule_synth_CapA"/>
</dbReference>
<comment type="caution">
    <text evidence="4">The sequence shown here is derived from an EMBL/GenBank/DDBJ whole genome shotgun (WGS) entry which is preliminary data.</text>
</comment>
<feature type="transmembrane region" description="Helical" evidence="2">
    <location>
        <begin position="32"/>
        <end position="53"/>
    </location>
</feature>